<keyword evidence="1" id="KW-0808">Transferase</keyword>
<sequence length="364" mass="41114">MDQITPLKEWQSNPEYPFVVAGPCSAETEEQVLTAARELAQNRKISAFRAGIWKPRTRPNAFEGVGLQGLPWLKKVKEETGLPVSTEVANAKHTELALLAGVDILWVGARTTANPFSVQEIADVLKGVDIPVMVKNPVNADLALWIGALERLSNAGIKKLVAIHRGFSSHEKSVWRNPPMWRLPIELKRLYPQLPMICDPSHITGKRDLIYRVSQKALDLGMDGLMVETHPDPENAWSDADQQVTPARLAEILTELDLRIAELHNPGFEQDLEQLRAQIDRIDNEMLDVLHHRMQVVHQIGDLKIRNGVTAFQIGRMNEIMQKRTSAGEKLGLRSPYIEELFRTIHEESIKTQTDMMREHHGLD</sequence>
<dbReference type="GO" id="GO:0046417">
    <property type="term" value="P:chorismate metabolic process"/>
    <property type="evidence" value="ECO:0007669"/>
    <property type="project" value="InterPro"/>
</dbReference>
<dbReference type="GO" id="GO:0016740">
    <property type="term" value="F:transferase activity"/>
    <property type="evidence" value="ECO:0007669"/>
    <property type="project" value="UniProtKB-KW"/>
</dbReference>
<dbReference type="Gene3D" id="3.20.20.70">
    <property type="entry name" value="Aldolase class I"/>
    <property type="match status" value="1"/>
</dbReference>
<organism evidence="3 4">
    <name type="scientific">bacterium (Candidatus Blackallbacteria) CG17_big_fil_post_rev_8_21_14_2_50_48_46</name>
    <dbReference type="NCBI Taxonomy" id="2014261"/>
    <lineage>
        <taxon>Bacteria</taxon>
        <taxon>Candidatus Blackallbacteria</taxon>
    </lineage>
</organism>
<evidence type="ECO:0000313" key="4">
    <source>
        <dbReference type="Proteomes" id="UP000231019"/>
    </source>
</evidence>
<dbReference type="InterPro" id="IPR013785">
    <property type="entry name" value="Aldolase_TIM"/>
</dbReference>
<gene>
    <name evidence="3" type="ORF">COW36_18925</name>
</gene>
<dbReference type="InterPro" id="IPR002701">
    <property type="entry name" value="CM_II_prokaryot"/>
</dbReference>
<dbReference type="Gene3D" id="1.20.59.10">
    <property type="entry name" value="Chorismate mutase"/>
    <property type="match status" value="1"/>
</dbReference>
<evidence type="ECO:0000313" key="3">
    <source>
        <dbReference type="EMBL" id="PIW15001.1"/>
    </source>
</evidence>
<dbReference type="Proteomes" id="UP000231019">
    <property type="component" value="Unassembled WGS sequence"/>
</dbReference>
<comment type="caution">
    <text evidence="3">The sequence shown here is derived from an EMBL/GenBank/DDBJ whole genome shotgun (WGS) entry which is preliminary data.</text>
</comment>
<dbReference type="InterPro" id="IPR036979">
    <property type="entry name" value="CM_dom_sf"/>
</dbReference>
<dbReference type="InterPro" id="IPR052899">
    <property type="entry name" value="Class-I_DAHP_synthase"/>
</dbReference>
<name>A0A2M7G0A1_9BACT</name>
<dbReference type="SUPFAM" id="SSF48600">
    <property type="entry name" value="Chorismate mutase II"/>
    <property type="match status" value="1"/>
</dbReference>
<dbReference type="InterPro" id="IPR036263">
    <property type="entry name" value="Chorismate_II_sf"/>
</dbReference>
<dbReference type="Pfam" id="PF00793">
    <property type="entry name" value="DAHP_synth_1"/>
    <property type="match status" value="1"/>
</dbReference>
<evidence type="ECO:0000259" key="2">
    <source>
        <dbReference type="PROSITE" id="PS51168"/>
    </source>
</evidence>
<dbReference type="PANTHER" id="PTHR43018:SF1">
    <property type="entry name" value="PROTEIN AROA(G)"/>
    <property type="match status" value="1"/>
</dbReference>
<dbReference type="AlphaFoldDB" id="A0A2M7G0A1"/>
<dbReference type="EMBL" id="PFFQ01000054">
    <property type="protein sequence ID" value="PIW15001.1"/>
    <property type="molecule type" value="Genomic_DNA"/>
</dbReference>
<proteinExistence type="predicted"/>
<evidence type="ECO:0000256" key="1">
    <source>
        <dbReference type="ARBA" id="ARBA00022679"/>
    </source>
</evidence>
<dbReference type="SUPFAM" id="SSF51569">
    <property type="entry name" value="Aldolase"/>
    <property type="match status" value="1"/>
</dbReference>
<reference evidence="3 4" key="1">
    <citation type="submission" date="2017-09" db="EMBL/GenBank/DDBJ databases">
        <title>Depth-based differentiation of microbial function through sediment-hosted aquifers and enrichment of novel symbionts in the deep terrestrial subsurface.</title>
        <authorList>
            <person name="Probst A.J."/>
            <person name="Ladd B."/>
            <person name="Jarett J.K."/>
            <person name="Geller-Mcgrath D.E."/>
            <person name="Sieber C.M."/>
            <person name="Emerson J.B."/>
            <person name="Anantharaman K."/>
            <person name="Thomas B.C."/>
            <person name="Malmstrom R."/>
            <person name="Stieglmeier M."/>
            <person name="Klingl A."/>
            <person name="Woyke T."/>
            <person name="Ryan C.M."/>
            <person name="Banfield J.F."/>
        </authorList>
    </citation>
    <scope>NUCLEOTIDE SEQUENCE [LARGE SCALE GENOMIC DNA]</scope>
    <source>
        <strain evidence="3">CG17_big_fil_post_rev_8_21_14_2_50_48_46</strain>
    </source>
</reference>
<accession>A0A2M7G0A1</accession>
<feature type="domain" description="Chorismate mutase" evidence="2">
    <location>
        <begin position="266"/>
        <end position="357"/>
    </location>
</feature>
<dbReference type="InterPro" id="IPR006218">
    <property type="entry name" value="DAHP1/KDSA"/>
</dbReference>
<dbReference type="Pfam" id="PF01817">
    <property type="entry name" value="CM_2"/>
    <property type="match status" value="1"/>
</dbReference>
<dbReference type="SMART" id="SM00830">
    <property type="entry name" value="CM_2"/>
    <property type="match status" value="1"/>
</dbReference>
<dbReference type="GO" id="GO:0004106">
    <property type="term" value="F:chorismate mutase activity"/>
    <property type="evidence" value="ECO:0007669"/>
    <property type="project" value="InterPro"/>
</dbReference>
<dbReference type="PANTHER" id="PTHR43018">
    <property type="entry name" value="PHOSPHO-2-DEHYDRO-3-DEOXYHEPTONATE ALDOLASE"/>
    <property type="match status" value="1"/>
</dbReference>
<protein>
    <submittedName>
        <fullName evidence="3">3-deoxy-7-phosphoheptulonate synthase</fullName>
    </submittedName>
</protein>
<dbReference type="PROSITE" id="PS51168">
    <property type="entry name" value="CHORISMATE_MUT_2"/>
    <property type="match status" value="1"/>
</dbReference>